<feature type="domain" description="LysM" evidence="3">
    <location>
        <begin position="414"/>
        <end position="457"/>
    </location>
</feature>
<dbReference type="SUPFAM" id="SSF54106">
    <property type="entry name" value="LysM domain"/>
    <property type="match status" value="8"/>
</dbReference>
<reference evidence="4 5" key="1">
    <citation type="submission" date="2022-08" db="EMBL/GenBank/DDBJ databases">
        <title>Aerococcaceae sp. nov isolated from spoiled eye mask.</title>
        <authorList>
            <person name="Zhou G."/>
            <person name="Xie X.-B."/>
            <person name="Shi Q.-S."/>
            <person name="Wang Y.-S."/>
            <person name="Wen X."/>
            <person name="Peng H."/>
            <person name="Yang X.-J."/>
            <person name="Tao H.-B."/>
            <person name="Huang X.-M."/>
        </authorList>
    </citation>
    <scope>NUCLEOTIDE SEQUENCE [LARGE SCALE GENOMIC DNA]</scope>
    <source>
        <strain evidence="5">DM20194951</strain>
    </source>
</reference>
<feature type="compositionally biased region" description="Acidic residues" evidence="1">
    <location>
        <begin position="342"/>
        <end position="361"/>
    </location>
</feature>
<dbReference type="PROSITE" id="PS51782">
    <property type="entry name" value="LYSM"/>
    <property type="match status" value="8"/>
</dbReference>
<feature type="domain" description="LysM" evidence="3">
    <location>
        <begin position="463"/>
        <end position="507"/>
    </location>
</feature>
<feature type="domain" description="LysM" evidence="3">
    <location>
        <begin position="273"/>
        <end position="316"/>
    </location>
</feature>
<evidence type="ECO:0000256" key="1">
    <source>
        <dbReference type="SAM" id="MobiDB-lite"/>
    </source>
</evidence>
<dbReference type="Proteomes" id="UP001315967">
    <property type="component" value="Chromosome"/>
</dbReference>
<evidence type="ECO:0000313" key="5">
    <source>
        <dbReference type="Proteomes" id="UP001315967"/>
    </source>
</evidence>
<dbReference type="Pfam" id="PF01476">
    <property type="entry name" value="LysM"/>
    <property type="match status" value="8"/>
</dbReference>
<proteinExistence type="predicted"/>
<feature type="compositionally biased region" description="Low complexity" evidence="1">
    <location>
        <begin position="323"/>
        <end position="341"/>
    </location>
</feature>
<sequence length="513" mass="54985">MKNKSYRKLIGTSALTIAASAFLGLAPIDASAQSATHTVQAGEYLLSIANQYGVTVEELRVWNGLTNDMIDVGDVLALYGTSTGNTGSSDSTNSTGVHTVQAGQTLYDIAGRYGITVSELMAWNGLTSSMIDVGDQLVLYSGATVNPTPTTPTDATGVHTVQAGQTLYGIAANYGVTVSQLMSWNGLSTTLIDVGDQLVLYGGDGTVDETPAPSGVHVVQSGEYLYLIANNYGVTVAQLRAWNNLASDMIYPGDQLVLSGSNVVTPDPTSPNNVHTVVAGDTLYSLANRYGVTVSELMAWNGLSTTFLNIGDQIAYYGESSGEVVTPPTDDTTVETPTTPEESQDSQTSEDDTETNTTDDETQIHVVAEGENLWRIANQYNVTVHNLRIWNELDSDILTVGQELVILNPALEPRVHIVVSGDNLYRIAVDNHTSEANIMTWNDLVSSVLAVGQRLFVSDPDPVLHEAVQGETLEQIAEQYNVTQEDLREWNLLPENTTVVNGTLVVSDPTGMR</sequence>
<feature type="region of interest" description="Disordered" evidence="1">
    <location>
        <begin position="321"/>
        <end position="362"/>
    </location>
</feature>
<dbReference type="EMBL" id="CP102453">
    <property type="protein sequence ID" value="UUX32733.1"/>
    <property type="molecule type" value="Genomic_DNA"/>
</dbReference>
<evidence type="ECO:0000259" key="3">
    <source>
        <dbReference type="PROSITE" id="PS51782"/>
    </source>
</evidence>
<organism evidence="4 5">
    <name type="scientific">Fundicoccus culcitae</name>
    <dbReference type="NCBI Taxonomy" id="2969821"/>
    <lineage>
        <taxon>Bacteria</taxon>
        <taxon>Bacillati</taxon>
        <taxon>Bacillota</taxon>
        <taxon>Bacilli</taxon>
        <taxon>Lactobacillales</taxon>
        <taxon>Aerococcaceae</taxon>
        <taxon>Fundicoccus</taxon>
    </lineage>
</organism>
<protein>
    <submittedName>
        <fullName evidence="4">LysM peptidoglycan-binding domain-containing protein</fullName>
    </submittedName>
</protein>
<feature type="domain" description="LysM" evidence="3">
    <location>
        <begin position="157"/>
        <end position="200"/>
    </location>
</feature>
<dbReference type="RefSeq" id="WP_313792232.1">
    <property type="nucleotide sequence ID" value="NZ_CP102453.1"/>
</dbReference>
<dbReference type="PROSITE" id="PS51318">
    <property type="entry name" value="TAT"/>
    <property type="match status" value="1"/>
</dbReference>
<dbReference type="CDD" id="cd00118">
    <property type="entry name" value="LysM"/>
    <property type="match status" value="8"/>
</dbReference>
<feature type="domain" description="LysM" evidence="3">
    <location>
        <begin position="215"/>
        <end position="258"/>
    </location>
</feature>
<feature type="domain" description="LysM" evidence="3">
    <location>
        <begin position="96"/>
        <end position="139"/>
    </location>
</feature>
<feature type="signal peptide" evidence="2">
    <location>
        <begin position="1"/>
        <end position="32"/>
    </location>
</feature>
<dbReference type="InterPro" id="IPR036779">
    <property type="entry name" value="LysM_dom_sf"/>
</dbReference>
<dbReference type="InterPro" id="IPR006311">
    <property type="entry name" value="TAT_signal"/>
</dbReference>
<evidence type="ECO:0000313" key="4">
    <source>
        <dbReference type="EMBL" id="UUX32733.1"/>
    </source>
</evidence>
<accession>A0ABY5P2Q4</accession>
<dbReference type="SMART" id="SM00257">
    <property type="entry name" value="LysM"/>
    <property type="match status" value="8"/>
</dbReference>
<feature type="domain" description="LysM" evidence="3">
    <location>
        <begin position="35"/>
        <end position="78"/>
    </location>
</feature>
<keyword evidence="2" id="KW-0732">Signal</keyword>
<keyword evidence="5" id="KW-1185">Reference proteome</keyword>
<evidence type="ECO:0000256" key="2">
    <source>
        <dbReference type="SAM" id="SignalP"/>
    </source>
</evidence>
<feature type="domain" description="LysM" evidence="3">
    <location>
        <begin position="363"/>
        <end position="406"/>
    </location>
</feature>
<name>A0ABY5P2Q4_9LACT</name>
<gene>
    <name evidence="4" type="ORF">NRE15_07325</name>
</gene>
<dbReference type="PANTHER" id="PTHR33734:SF22">
    <property type="entry name" value="MEMBRANE-BOUND LYTIC MUREIN TRANSGLYCOSYLASE D"/>
    <property type="match status" value="1"/>
</dbReference>
<dbReference type="InterPro" id="IPR018392">
    <property type="entry name" value="LysM"/>
</dbReference>
<feature type="chain" id="PRO_5047312237" evidence="2">
    <location>
        <begin position="33"/>
        <end position="513"/>
    </location>
</feature>
<dbReference type="PANTHER" id="PTHR33734">
    <property type="entry name" value="LYSM DOMAIN-CONTAINING GPI-ANCHORED PROTEIN 2"/>
    <property type="match status" value="1"/>
</dbReference>
<dbReference type="Gene3D" id="3.10.350.10">
    <property type="entry name" value="LysM domain"/>
    <property type="match status" value="8"/>
</dbReference>